<evidence type="ECO:0000256" key="1">
    <source>
        <dbReference type="SAM" id="MobiDB-lite"/>
    </source>
</evidence>
<evidence type="ECO:0000313" key="3">
    <source>
        <dbReference type="Proteomes" id="UP000242913"/>
    </source>
</evidence>
<evidence type="ECO:0000313" key="2">
    <source>
        <dbReference type="EMBL" id="OZC05657.1"/>
    </source>
</evidence>
<keyword evidence="3" id="KW-1185">Reference proteome</keyword>
<protein>
    <submittedName>
        <fullName evidence="2">Uncharacterized protein</fullName>
    </submittedName>
</protein>
<name>A0A238BJK7_9BILA</name>
<gene>
    <name evidence="2" type="ORF">X798_07369</name>
</gene>
<feature type="region of interest" description="Disordered" evidence="1">
    <location>
        <begin position="1"/>
        <end position="20"/>
    </location>
</feature>
<dbReference type="Proteomes" id="UP000242913">
    <property type="component" value="Unassembled WGS sequence"/>
</dbReference>
<organism evidence="2 3">
    <name type="scientific">Onchocerca flexuosa</name>
    <dbReference type="NCBI Taxonomy" id="387005"/>
    <lineage>
        <taxon>Eukaryota</taxon>
        <taxon>Metazoa</taxon>
        <taxon>Ecdysozoa</taxon>
        <taxon>Nematoda</taxon>
        <taxon>Chromadorea</taxon>
        <taxon>Rhabditida</taxon>
        <taxon>Spirurina</taxon>
        <taxon>Spiruromorpha</taxon>
        <taxon>Filarioidea</taxon>
        <taxon>Onchocercidae</taxon>
        <taxon>Onchocerca</taxon>
    </lineage>
</organism>
<dbReference type="EMBL" id="KZ270576">
    <property type="protein sequence ID" value="OZC05657.1"/>
    <property type="molecule type" value="Genomic_DNA"/>
</dbReference>
<reference evidence="2 3" key="1">
    <citation type="submission" date="2015-12" db="EMBL/GenBank/DDBJ databases">
        <title>Draft genome of the nematode, Onchocerca flexuosa.</title>
        <authorList>
            <person name="Mitreva M."/>
        </authorList>
    </citation>
    <scope>NUCLEOTIDE SEQUENCE [LARGE SCALE GENOMIC DNA]</scope>
    <source>
        <strain evidence="2">Red Deer</strain>
    </source>
</reference>
<dbReference type="AlphaFoldDB" id="A0A238BJK7"/>
<proteinExistence type="predicted"/>
<dbReference type="OrthoDB" id="6077919at2759"/>
<sequence>MCDINDTRKSRRKQCAPSRHSNIGRATVISISDESNNAIINNEMMNNNGATVMNEDRISDRDGIDSAVEILGFFTPVIVDPWIKYIITFPKNKPNSMHSSYVTMNILNVVRLIDNKVQRDMIHCLMTG</sequence>
<accession>A0A238BJK7</accession>